<name>A0A0V0S2X5_9BILA</name>
<dbReference type="AlphaFoldDB" id="A0A0V0S2X5"/>
<comment type="caution">
    <text evidence="1">The sequence shown here is derived from an EMBL/GenBank/DDBJ whole genome shotgun (WGS) entry which is preliminary data.</text>
</comment>
<proteinExistence type="predicted"/>
<gene>
    <name evidence="1" type="ORF">T07_1854</name>
</gene>
<protein>
    <submittedName>
        <fullName evidence="1">Uncharacterized protein</fullName>
    </submittedName>
</protein>
<organism evidence="1 2">
    <name type="scientific">Trichinella nelsoni</name>
    <dbReference type="NCBI Taxonomy" id="6336"/>
    <lineage>
        <taxon>Eukaryota</taxon>
        <taxon>Metazoa</taxon>
        <taxon>Ecdysozoa</taxon>
        <taxon>Nematoda</taxon>
        <taxon>Enoplea</taxon>
        <taxon>Dorylaimia</taxon>
        <taxon>Trichinellida</taxon>
        <taxon>Trichinellidae</taxon>
        <taxon>Trichinella</taxon>
    </lineage>
</organism>
<evidence type="ECO:0000313" key="2">
    <source>
        <dbReference type="Proteomes" id="UP000054630"/>
    </source>
</evidence>
<sequence length="78" mass="8508">MLLSFNFVAADCCPEPLWSFEVLKAVSRVSFLKYLLSQFDKSYGGGSINKICSPFQLALVVVDLGGFGMKLSNALVLI</sequence>
<reference evidence="1 2" key="1">
    <citation type="submission" date="2015-01" db="EMBL/GenBank/DDBJ databases">
        <title>Evolution of Trichinella species and genotypes.</title>
        <authorList>
            <person name="Korhonen P.K."/>
            <person name="Edoardo P."/>
            <person name="Giuseppe L.R."/>
            <person name="Gasser R.B."/>
        </authorList>
    </citation>
    <scope>NUCLEOTIDE SEQUENCE [LARGE SCALE GENOMIC DNA]</scope>
    <source>
        <strain evidence="1">ISS37</strain>
    </source>
</reference>
<dbReference type="EMBL" id="JYDL01000042">
    <property type="protein sequence ID" value="KRX21142.1"/>
    <property type="molecule type" value="Genomic_DNA"/>
</dbReference>
<keyword evidence="2" id="KW-1185">Reference proteome</keyword>
<dbReference type="Proteomes" id="UP000054630">
    <property type="component" value="Unassembled WGS sequence"/>
</dbReference>
<evidence type="ECO:0000313" key="1">
    <source>
        <dbReference type="EMBL" id="KRX21142.1"/>
    </source>
</evidence>
<accession>A0A0V0S2X5</accession>